<reference evidence="2" key="1">
    <citation type="submission" date="2021-06" db="EMBL/GenBank/DDBJ databases">
        <authorList>
            <person name="Kallberg Y."/>
            <person name="Tangrot J."/>
            <person name="Rosling A."/>
        </authorList>
    </citation>
    <scope>NUCLEOTIDE SEQUENCE</scope>
    <source>
        <strain evidence="2">IN212</strain>
    </source>
</reference>
<proteinExistence type="predicted"/>
<protein>
    <submittedName>
        <fullName evidence="2">2406_t:CDS:1</fullName>
    </submittedName>
</protein>
<name>A0A9N9G9P5_9GLOM</name>
<dbReference type="Proteomes" id="UP000789396">
    <property type="component" value="Unassembled WGS sequence"/>
</dbReference>
<feature type="compositionally biased region" description="Polar residues" evidence="1">
    <location>
        <begin position="76"/>
        <end position="86"/>
    </location>
</feature>
<comment type="caution">
    <text evidence="2">The sequence shown here is derived from an EMBL/GenBank/DDBJ whole genome shotgun (WGS) entry which is preliminary data.</text>
</comment>
<keyword evidence="3" id="KW-1185">Reference proteome</keyword>
<evidence type="ECO:0000313" key="3">
    <source>
        <dbReference type="Proteomes" id="UP000789396"/>
    </source>
</evidence>
<dbReference type="EMBL" id="CAJVPZ010007473">
    <property type="protein sequence ID" value="CAG8586812.1"/>
    <property type="molecule type" value="Genomic_DNA"/>
</dbReference>
<sequence>NVSLDNSQSNANIEHYQQNRPPSVELQSQKAYNKSQQNQRNTQIHNSPSYRNSIGSSTHSSFDASLYQYKAPLQMNRRSTNSSAQSIEPGIGSFPKRSDRRYFNQNHRNLTEDESSSSEDESSSSEDEIFSLFGQHFNSSPFKGSSYSTTPLNIQNEKYVGPYSAIHRSLLIKSVIPNIVKTHSDWNGISTKLRQAFENFYSTYNDDVAKLATKLLLYRNYSNPSNCDIEEFITGAVWEKPLKKYIDVLDYDIFKNQQSGVKALEAFVARSLKIHVEYLIVESKGEDPNYTSIVLNRIKKLDNITINIAFLAASHFQYASQLEFEEEQERFVKQLNTNL</sequence>
<dbReference type="AlphaFoldDB" id="A0A9N9G9P5"/>
<gene>
    <name evidence="2" type="ORF">RFULGI_LOCUS6076</name>
</gene>
<organism evidence="2 3">
    <name type="scientific">Racocetra fulgida</name>
    <dbReference type="NCBI Taxonomy" id="60492"/>
    <lineage>
        <taxon>Eukaryota</taxon>
        <taxon>Fungi</taxon>
        <taxon>Fungi incertae sedis</taxon>
        <taxon>Mucoromycota</taxon>
        <taxon>Glomeromycotina</taxon>
        <taxon>Glomeromycetes</taxon>
        <taxon>Diversisporales</taxon>
        <taxon>Gigasporaceae</taxon>
        <taxon>Racocetra</taxon>
    </lineage>
</organism>
<feature type="non-terminal residue" evidence="2">
    <location>
        <position position="339"/>
    </location>
</feature>
<evidence type="ECO:0000256" key="1">
    <source>
        <dbReference type="SAM" id="MobiDB-lite"/>
    </source>
</evidence>
<feature type="region of interest" description="Disordered" evidence="1">
    <location>
        <begin position="1"/>
        <end position="58"/>
    </location>
</feature>
<accession>A0A9N9G9P5</accession>
<evidence type="ECO:0000313" key="2">
    <source>
        <dbReference type="EMBL" id="CAG8586812.1"/>
    </source>
</evidence>
<feature type="region of interest" description="Disordered" evidence="1">
    <location>
        <begin position="76"/>
        <end position="100"/>
    </location>
</feature>
<dbReference type="OrthoDB" id="2377115at2759"/>